<evidence type="ECO:0000313" key="4">
    <source>
        <dbReference type="EMBL" id="EFM83753.1"/>
    </source>
</evidence>
<feature type="chain" id="PRO_5038704038" evidence="2">
    <location>
        <begin position="23"/>
        <end position="194"/>
    </location>
</feature>
<dbReference type="PANTHER" id="PTHR34823:SF1">
    <property type="entry name" value="CHITIN-BINDING TYPE-4 DOMAIN-CONTAINING PROTEIN"/>
    <property type="match status" value="1"/>
</dbReference>
<name>A0A125W8Y2_ENTFL</name>
<feature type="signal peptide" evidence="2">
    <location>
        <begin position="1"/>
        <end position="22"/>
    </location>
</feature>
<evidence type="ECO:0000256" key="2">
    <source>
        <dbReference type="SAM" id="SignalP"/>
    </source>
</evidence>
<accession>A0A125W8Y2</accession>
<feature type="domain" description="Chitin-binding type-4" evidence="3">
    <location>
        <begin position="29"/>
        <end position="191"/>
    </location>
</feature>
<dbReference type="Proteomes" id="UP000004846">
    <property type="component" value="Unassembled WGS sequence"/>
</dbReference>
<protein>
    <submittedName>
        <fullName evidence="4">Chitin binding domain protein</fullName>
    </submittedName>
</protein>
<reference evidence="4 5" key="1">
    <citation type="submission" date="2010-07" db="EMBL/GenBank/DDBJ databases">
        <authorList>
            <person name="Sid Ahmed O."/>
        </authorList>
    </citation>
    <scope>NUCLEOTIDE SEQUENCE [LARGE SCALE GENOMIC DNA]</scope>
    <source>
        <strain evidence="4 5">TX4248</strain>
    </source>
</reference>
<dbReference type="Gene3D" id="2.70.50.50">
    <property type="entry name" value="chitin-binding protein cbp21"/>
    <property type="match status" value="1"/>
</dbReference>
<proteinExistence type="predicted"/>
<sequence>MKKSLLTIVLAFSFVLGGAALAPTVSEAHGYVASPGSRAFFGSSAGGNLNTNVGRAQWEPQSIEAPKNTFITGKLASAGVSGFEPLDEQTATRWHKTNITTGPLDITWNLTAQHRTASWDYYITKNGWNPNQPLDIKNFDKIASIDGKQEVPNKVVKQTINIPTDRKGYHVIYAVWGIGDTVNAFYQAIDVNIQ</sequence>
<dbReference type="AlphaFoldDB" id="A0A125W8Y2"/>
<dbReference type="EMBL" id="AEBR01000016">
    <property type="protein sequence ID" value="EFM83753.1"/>
    <property type="molecule type" value="Genomic_DNA"/>
</dbReference>
<dbReference type="GeneID" id="60892816"/>
<dbReference type="HOGENOM" id="CLU_047929_2_0_9"/>
<dbReference type="RefSeq" id="WP_002355225.1">
    <property type="nucleotide sequence ID" value="NZ_GL454422.1"/>
</dbReference>
<dbReference type="InterPro" id="IPR004302">
    <property type="entry name" value="Cellulose/chitin-bd_N"/>
</dbReference>
<dbReference type="InterPro" id="IPR051024">
    <property type="entry name" value="GlcNAc_Chitin_IntDeg"/>
</dbReference>
<dbReference type="CDD" id="cd21177">
    <property type="entry name" value="LPMO_AA10"/>
    <property type="match status" value="1"/>
</dbReference>
<dbReference type="SMR" id="A0A125W8Y2"/>
<evidence type="ECO:0000256" key="1">
    <source>
        <dbReference type="ARBA" id="ARBA00022729"/>
    </source>
</evidence>
<gene>
    <name evidence="4" type="ORF">HMPREF9498_00604</name>
</gene>
<organism evidence="4 5">
    <name type="scientific">Enterococcus faecalis TX4248</name>
    <dbReference type="NCBI Taxonomy" id="749495"/>
    <lineage>
        <taxon>Bacteria</taxon>
        <taxon>Bacillati</taxon>
        <taxon>Bacillota</taxon>
        <taxon>Bacilli</taxon>
        <taxon>Lactobacillales</taxon>
        <taxon>Enterococcaceae</taxon>
        <taxon>Enterococcus</taxon>
    </lineage>
</organism>
<dbReference type="InterPro" id="IPR014756">
    <property type="entry name" value="Ig_E-set"/>
</dbReference>
<evidence type="ECO:0000259" key="3">
    <source>
        <dbReference type="Pfam" id="PF03067"/>
    </source>
</evidence>
<comment type="caution">
    <text evidence="4">The sequence shown here is derived from an EMBL/GenBank/DDBJ whole genome shotgun (WGS) entry which is preliminary data.</text>
</comment>
<keyword evidence="1 2" id="KW-0732">Signal</keyword>
<dbReference type="Pfam" id="PF03067">
    <property type="entry name" value="LPMO_10"/>
    <property type="match status" value="1"/>
</dbReference>
<dbReference type="PANTHER" id="PTHR34823">
    <property type="entry name" value="GLCNAC-BINDING PROTEIN A"/>
    <property type="match status" value="1"/>
</dbReference>
<dbReference type="SUPFAM" id="SSF81296">
    <property type="entry name" value="E set domains"/>
    <property type="match status" value="1"/>
</dbReference>
<evidence type="ECO:0000313" key="5">
    <source>
        <dbReference type="Proteomes" id="UP000004846"/>
    </source>
</evidence>